<feature type="compositionally biased region" description="Polar residues" evidence="1">
    <location>
        <begin position="311"/>
        <end position="332"/>
    </location>
</feature>
<dbReference type="RefSeq" id="XP_038075619.1">
    <property type="nucleotide sequence ID" value="XM_038219691.1"/>
</dbReference>
<feature type="region of interest" description="Disordered" evidence="1">
    <location>
        <begin position="30"/>
        <end position="143"/>
    </location>
</feature>
<feature type="region of interest" description="Disordered" evidence="1">
    <location>
        <begin position="306"/>
        <end position="386"/>
    </location>
</feature>
<organism evidence="2 3">
    <name type="scientific">Patiria miniata</name>
    <name type="common">Bat star</name>
    <name type="synonym">Asterina miniata</name>
    <dbReference type="NCBI Taxonomy" id="46514"/>
    <lineage>
        <taxon>Eukaryota</taxon>
        <taxon>Metazoa</taxon>
        <taxon>Echinodermata</taxon>
        <taxon>Eleutherozoa</taxon>
        <taxon>Asterozoa</taxon>
        <taxon>Asteroidea</taxon>
        <taxon>Valvatacea</taxon>
        <taxon>Valvatida</taxon>
        <taxon>Asterinidae</taxon>
        <taxon>Patiria</taxon>
    </lineage>
</organism>
<evidence type="ECO:0000313" key="2">
    <source>
        <dbReference type="EnsemblMetazoa" id="XP_038075619.1"/>
    </source>
</evidence>
<dbReference type="AlphaFoldDB" id="A0A914BHP9"/>
<feature type="compositionally biased region" description="Polar residues" evidence="1">
    <location>
        <begin position="343"/>
        <end position="358"/>
    </location>
</feature>
<dbReference type="GeneID" id="119743288"/>
<sequence>MYNAPVNYKILPHCKMIHDCGGYYRGEKVAKRSDSEGGGGQSVAMHGKGGPSASEGVESDVPPSNDGGDSVGGGDQSDALPSNMSNGGDDSAGGADKSDALPSNMSIGGDDSAVHDPENEGESQPLLLSSHQENKGNVKESMDGSLKRLKTCIEVFGRVDIQNNQGGGNCFFHAVVDQLEWLGILGQNSAKNLRIKLVEFLRQLQPDDPISGSLPASKHKRKEYLDKLAKDGTCVEAEDVKGTAKMLKCDLHVVVLTDHDHYVVDIKKGGTNGKRLSLGLVDQHYISLRSYYNRQAGVGAKPIDQHRAQQLDPSSSVQPKPSNKAQAQQSLPPDSPSVKPKPGNNNQTQQSGPSSSIRPNPDSRAHLQPQQSVPGSPIESPNPEFYKSVKSYPAFELGSIKQLDSSCTIRPEIINSKEGM</sequence>
<dbReference type="EnsemblMetazoa" id="XM_038219691.1">
    <property type="protein sequence ID" value="XP_038075619.1"/>
    <property type="gene ID" value="LOC119743288"/>
</dbReference>
<accession>A0A914BHP9</accession>
<feature type="compositionally biased region" description="Low complexity" evidence="1">
    <location>
        <begin position="76"/>
        <end position="95"/>
    </location>
</feature>
<dbReference type="Gene3D" id="3.90.70.80">
    <property type="match status" value="1"/>
</dbReference>
<keyword evidence="3" id="KW-1185">Reference proteome</keyword>
<dbReference type="CDD" id="cd22758">
    <property type="entry name" value="OTU_232R-like"/>
    <property type="match status" value="1"/>
</dbReference>
<evidence type="ECO:0000256" key="1">
    <source>
        <dbReference type="SAM" id="MobiDB-lite"/>
    </source>
</evidence>
<dbReference type="Proteomes" id="UP000887568">
    <property type="component" value="Unplaced"/>
</dbReference>
<name>A0A914BHP9_PATMI</name>
<evidence type="ECO:0000313" key="3">
    <source>
        <dbReference type="Proteomes" id="UP000887568"/>
    </source>
</evidence>
<reference evidence="2" key="1">
    <citation type="submission" date="2022-11" db="UniProtKB">
        <authorList>
            <consortium name="EnsemblMetazoa"/>
        </authorList>
    </citation>
    <scope>IDENTIFICATION</scope>
</reference>
<proteinExistence type="predicted"/>
<feature type="compositionally biased region" description="Basic and acidic residues" evidence="1">
    <location>
        <begin position="132"/>
        <end position="143"/>
    </location>
</feature>
<protein>
    <recommendedName>
        <fullName evidence="4">OTU domain-containing protein</fullName>
    </recommendedName>
</protein>
<evidence type="ECO:0008006" key="4">
    <source>
        <dbReference type="Google" id="ProtNLM"/>
    </source>
</evidence>
<dbReference type="OrthoDB" id="5988869at2759"/>